<sequence>MSLFAGVIVNSDALKVDKLFTYEVPDKLSALIEKGHRVRVPFGKGNKTIEAFVMELFSEFQGEFTRIKAISEICDDSPLLTEDDFSLINFMREKYLCKYIEAIRVIIPTGIMKGNKIKTKKVISYNGAELYGKFNKPNYEEVLQLIKNNSGIYTKSELIEKYNVSAYIIGKLIENKFVSVEDEQVNRINTRKYETYSSKVLNEEQRSAVETILNSENKLILLKGVTGSGKTEVYMNLVSNMLNEEKASLILVPEIALTPQMIERFKGRFGRNVAVFHSRLSDGERFDEWFRVKTGDVKLVIGARSAIFLPFKDLGLIVIDEEHEGTYKSEQNPKYHTREVAEFKSNLTGCTVVYGSATPSIESYYRTLKGEMKLVELKNRVDHSRLPIMEVIDMREELTNNNKSMFSKKLYNAIEDRLLKKEQIIIFLNRRGHSTFVSCRKCGYVFKCPHCDIAMTYHTNGYLVCHYCGTAKKQVNECPSCKSKYVKYFGAGTEKLEIEIKRMFPKARVLRMDVDTTRKKNSHEEIYNSFKNGEADILVGTQMISKGLDFPNVTLVGVITADISLNLPDFRSSERTYQLITQVGGRAGRGSKEGYVLVQSYNPEHYSLSYAKNNDYEGFFAEEIKLRKSMNYPPYANIMVINMSSKDQLGLQKHSENIGVNIKKMLQYNDKVDVMGPCPCIISKINEMYRWQILIKGNFDATLAHNIKDMVYDLSNAVYNEIRISMDVNPNNLI</sequence>
<evidence type="ECO:0000256" key="3">
    <source>
        <dbReference type="ARBA" id="ARBA00022723"/>
    </source>
</evidence>
<dbReference type="GO" id="GO:0003677">
    <property type="term" value="F:DNA binding"/>
    <property type="evidence" value="ECO:0007669"/>
    <property type="project" value="UniProtKB-UniRule"/>
</dbReference>
<dbReference type="GO" id="GO:0008270">
    <property type="term" value="F:zinc ion binding"/>
    <property type="evidence" value="ECO:0007669"/>
    <property type="project" value="UniProtKB-UniRule"/>
</dbReference>
<evidence type="ECO:0000256" key="7">
    <source>
        <dbReference type="ARBA" id="ARBA00022833"/>
    </source>
</evidence>
<keyword evidence="16" id="KW-1185">Reference proteome</keyword>
<dbReference type="GO" id="GO:0016887">
    <property type="term" value="F:ATP hydrolysis activity"/>
    <property type="evidence" value="ECO:0007669"/>
    <property type="project" value="RHEA"/>
</dbReference>
<dbReference type="GO" id="GO:0043138">
    <property type="term" value="F:3'-5' DNA helicase activity"/>
    <property type="evidence" value="ECO:0007669"/>
    <property type="project" value="UniProtKB-EC"/>
</dbReference>
<organism evidence="15 16">
    <name type="scientific">Clostridium manihotivorum</name>
    <dbReference type="NCBI Taxonomy" id="2320868"/>
    <lineage>
        <taxon>Bacteria</taxon>
        <taxon>Bacillati</taxon>
        <taxon>Bacillota</taxon>
        <taxon>Clostridia</taxon>
        <taxon>Eubacteriales</taxon>
        <taxon>Clostridiaceae</taxon>
        <taxon>Clostridium</taxon>
    </lineage>
</organism>
<dbReference type="PANTHER" id="PTHR30580:SF0">
    <property type="entry name" value="PRIMOSOMAL PROTEIN N"/>
    <property type="match status" value="1"/>
</dbReference>
<dbReference type="HAMAP" id="MF_00983">
    <property type="entry name" value="PriA"/>
    <property type="match status" value="1"/>
</dbReference>
<keyword evidence="10 12" id="KW-0413">Isomerase</keyword>
<evidence type="ECO:0000256" key="5">
    <source>
        <dbReference type="ARBA" id="ARBA00022801"/>
    </source>
</evidence>
<dbReference type="SUPFAM" id="SSF52540">
    <property type="entry name" value="P-loop containing nucleoside triphosphate hydrolases"/>
    <property type="match status" value="1"/>
</dbReference>
<comment type="catalytic activity">
    <reaction evidence="11 12">
        <text>ATP + H2O = ADP + phosphate + H(+)</text>
        <dbReference type="Rhea" id="RHEA:13065"/>
        <dbReference type="ChEBI" id="CHEBI:15377"/>
        <dbReference type="ChEBI" id="CHEBI:15378"/>
        <dbReference type="ChEBI" id="CHEBI:30616"/>
        <dbReference type="ChEBI" id="CHEBI:43474"/>
        <dbReference type="ChEBI" id="CHEBI:456216"/>
        <dbReference type="EC" id="5.6.2.4"/>
    </reaction>
</comment>
<keyword evidence="3 12" id="KW-0479">Metal-binding</keyword>
<feature type="binding site" evidence="12">
    <location>
        <position position="468"/>
    </location>
    <ligand>
        <name>Zn(2+)</name>
        <dbReference type="ChEBI" id="CHEBI:29105"/>
        <label>2</label>
    </ligand>
</feature>
<dbReference type="GO" id="GO:0006269">
    <property type="term" value="P:DNA replication, synthesis of primer"/>
    <property type="evidence" value="ECO:0007669"/>
    <property type="project" value="UniProtKB-KW"/>
</dbReference>
<dbReference type="InterPro" id="IPR042115">
    <property type="entry name" value="PriA_3primeBD_sf"/>
</dbReference>
<keyword evidence="9 12" id="KW-0238">DNA-binding</keyword>
<comment type="cofactor">
    <cofactor evidence="12">
        <name>Zn(2+)</name>
        <dbReference type="ChEBI" id="CHEBI:29105"/>
    </cofactor>
    <text evidence="12">Binds 2 zinc ions per subunit.</text>
</comment>
<dbReference type="InterPro" id="IPR014001">
    <property type="entry name" value="Helicase_ATP-bd"/>
</dbReference>
<evidence type="ECO:0000256" key="10">
    <source>
        <dbReference type="ARBA" id="ARBA00023235"/>
    </source>
</evidence>
<dbReference type="PROSITE" id="PS51194">
    <property type="entry name" value="HELICASE_CTER"/>
    <property type="match status" value="1"/>
</dbReference>
<keyword evidence="2 12" id="KW-0235">DNA replication</keyword>
<evidence type="ECO:0000256" key="1">
    <source>
        <dbReference type="ARBA" id="ARBA00022515"/>
    </source>
</evidence>
<dbReference type="Gene3D" id="3.40.50.300">
    <property type="entry name" value="P-loop containing nucleotide triphosphate hydrolases"/>
    <property type="match status" value="2"/>
</dbReference>
<dbReference type="InterPro" id="IPR001650">
    <property type="entry name" value="Helicase_C-like"/>
</dbReference>
<dbReference type="InterPro" id="IPR027417">
    <property type="entry name" value="P-loop_NTPase"/>
</dbReference>
<evidence type="ECO:0000313" key="15">
    <source>
        <dbReference type="EMBL" id="QAA33266.1"/>
    </source>
</evidence>
<keyword evidence="8 12" id="KW-0067">ATP-binding</keyword>
<dbReference type="NCBIfam" id="TIGR00595">
    <property type="entry name" value="priA"/>
    <property type="match status" value="1"/>
</dbReference>
<dbReference type="FunFam" id="3.40.1440.60:FF:000001">
    <property type="entry name" value="Primosomal protein N"/>
    <property type="match status" value="1"/>
</dbReference>
<evidence type="ECO:0000256" key="6">
    <source>
        <dbReference type="ARBA" id="ARBA00022806"/>
    </source>
</evidence>
<protein>
    <recommendedName>
        <fullName evidence="12">Replication restart protein PriA</fullName>
    </recommendedName>
    <alternativeName>
        <fullName evidence="12">ATP-dependent DNA helicase PriA</fullName>
        <ecNumber evidence="12">5.6.2.4</ecNumber>
    </alternativeName>
    <alternativeName>
        <fullName evidence="12">DNA 3'-5' helicase PriA</fullName>
    </alternativeName>
</protein>
<evidence type="ECO:0000256" key="4">
    <source>
        <dbReference type="ARBA" id="ARBA00022741"/>
    </source>
</evidence>
<dbReference type="AlphaFoldDB" id="A0A410DVU0"/>
<feature type="binding site" evidence="12">
    <location>
        <position position="448"/>
    </location>
    <ligand>
        <name>Zn(2+)</name>
        <dbReference type="ChEBI" id="CHEBI:29105"/>
        <label>2</label>
    </ligand>
</feature>
<keyword evidence="1 12" id="KW-0639">Primosome</keyword>
<dbReference type="NCBIfam" id="NF004066">
    <property type="entry name" value="PRK05580.1-3"/>
    <property type="match status" value="1"/>
</dbReference>
<comment type="subunit">
    <text evidence="12">Component of the replication restart primosome.</text>
</comment>
<dbReference type="SMART" id="SM00490">
    <property type="entry name" value="HELICc"/>
    <property type="match status" value="1"/>
</dbReference>
<proteinExistence type="inferred from homology"/>
<dbReference type="GO" id="GO:0006310">
    <property type="term" value="P:DNA recombination"/>
    <property type="evidence" value="ECO:0007669"/>
    <property type="project" value="InterPro"/>
</dbReference>
<evidence type="ECO:0000256" key="12">
    <source>
        <dbReference type="HAMAP-Rule" id="MF_00983"/>
    </source>
</evidence>
<dbReference type="Pfam" id="PF18319">
    <property type="entry name" value="Zn_ribbon_PriA"/>
    <property type="match status" value="1"/>
</dbReference>
<comment type="function">
    <text evidence="12">Initiates the restart of stalled replication forks, which reloads the replicative helicase on sites other than the origin of replication. Recognizes and binds to abandoned replication forks and remodels them to uncover a helicase loading site. Promotes assembly of the primosome at these replication forks.</text>
</comment>
<feature type="binding site" evidence="12">
    <location>
        <position position="439"/>
    </location>
    <ligand>
        <name>Zn(2+)</name>
        <dbReference type="ChEBI" id="CHEBI:29105"/>
        <label>1</label>
    </ligand>
</feature>
<evidence type="ECO:0000313" key="16">
    <source>
        <dbReference type="Proteomes" id="UP000286268"/>
    </source>
</evidence>
<accession>A0A410DVU0</accession>
<evidence type="ECO:0000259" key="14">
    <source>
        <dbReference type="PROSITE" id="PS51194"/>
    </source>
</evidence>
<evidence type="ECO:0000256" key="9">
    <source>
        <dbReference type="ARBA" id="ARBA00023125"/>
    </source>
</evidence>
<dbReference type="SMART" id="SM00487">
    <property type="entry name" value="DEXDc"/>
    <property type="match status" value="1"/>
</dbReference>
<dbReference type="InterPro" id="IPR041222">
    <property type="entry name" value="PriA_3primeBD"/>
</dbReference>
<dbReference type="CDD" id="cd18804">
    <property type="entry name" value="SF2_C_priA"/>
    <property type="match status" value="1"/>
</dbReference>
<comment type="similarity">
    <text evidence="12">Belongs to the helicase family. PriA subfamily.</text>
</comment>
<dbReference type="PROSITE" id="PS51192">
    <property type="entry name" value="HELICASE_ATP_BIND_1"/>
    <property type="match status" value="1"/>
</dbReference>
<dbReference type="Pfam" id="PF17764">
    <property type="entry name" value="PriA_3primeBD"/>
    <property type="match status" value="1"/>
</dbReference>
<keyword evidence="4 12" id="KW-0547">Nucleotide-binding</keyword>
<keyword evidence="6 12" id="KW-0347">Helicase</keyword>
<dbReference type="EC" id="5.6.2.4" evidence="12"/>
<dbReference type="Gene3D" id="3.40.1440.60">
    <property type="entry name" value="PriA, 3(prime) DNA-binding domain"/>
    <property type="match status" value="1"/>
</dbReference>
<reference evidence="15 16" key="1">
    <citation type="submission" date="2018-01" db="EMBL/GenBank/DDBJ databases">
        <title>Genome Sequencing and Assembly of Anaerobacter polyendosporus strain CT4.</title>
        <authorList>
            <person name="Tachaapaikoon C."/>
            <person name="Sutheeworapong S."/>
            <person name="Jenjaroenpun P."/>
            <person name="Wongsurawat T."/>
            <person name="Nookeaw I."/>
            <person name="Cheawchanlertfa P."/>
            <person name="Kosugi A."/>
            <person name="Cheevadhanarak S."/>
            <person name="Ratanakhanokchai K."/>
        </authorList>
    </citation>
    <scope>NUCLEOTIDE SEQUENCE [LARGE SCALE GENOMIC DNA]</scope>
    <source>
        <strain evidence="15 16">CT4</strain>
    </source>
</reference>
<gene>
    <name evidence="12" type="primary">priA</name>
    <name evidence="15" type="ORF">C1I91_17340</name>
</gene>
<feature type="domain" description="Helicase C-terminal" evidence="14">
    <location>
        <begin position="470"/>
        <end position="627"/>
    </location>
</feature>
<keyword evidence="7 12" id="KW-0862">Zinc</keyword>
<dbReference type="Pfam" id="PF00271">
    <property type="entry name" value="Helicase_C"/>
    <property type="match status" value="1"/>
</dbReference>
<dbReference type="FunFam" id="3.40.50.300:FF:000489">
    <property type="entry name" value="Primosome assembly protein PriA"/>
    <property type="match status" value="1"/>
</dbReference>
<dbReference type="Pfam" id="PF00270">
    <property type="entry name" value="DEAD"/>
    <property type="match status" value="1"/>
</dbReference>
<dbReference type="GO" id="GO:1990077">
    <property type="term" value="C:primosome complex"/>
    <property type="evidence" value="ECO:0007669"/>
    <property type="project" value="UniProtKB-UniRule"/>
</dbReference>
<dbReference type="CDD" id="cd17929">
    <property type="entry name" value="DEXHc_priA"/>
    <property type="match status" value="1"/>
</dbReference>
<name>A0A410DVU0_9CLOT</name>
<evidence type="ECO:0000259" key="13">
    <source>
        <dbReference type="PROSITE" id="PS51192"/>
    </source>
</evidence>
<dbReference type="InterPro" id="IPR011545">
    <property type="entry name" value="DEAD/DEAH_box_helicase_dom"/>
</dbReference>
<evidence type="ECO:0000256" key="8">
    <source>
        <dbReference type="ARBA" id="ARBA00022840"/>
    </source>
</evidence>
<dbReference type="OrthoDB" id="9759544at2"/>
<keyword evidence="5 12" id="KW-0378">Hydrolase</keyword>
<feature type="binding site" evidence="12">
    <location>
        <position position="465"/>
    </location>
    <ligand>
        <name>Zn(2+)</name>
        <dbReference type="ChEBI" id="CHEBI:29105"/>
        <label>2</label>
    </ligand>
</feature>
<dbReference type="InterPro" id="IPR005259">
    <property type="entry name" value="PriA"/>
</dbReference>
<feature type="domain" description="Helicase ATP-binding" evidence="13">
    <location>
        <begin position="211"/>
        <end position="377"/>
    </location>
</feature>
<dbReference type="InterPro" id="IPR041236">
    <property type="entry name" value="PriA_C"/>
</dbReference>
<evidence type="ECO:0000256" key="11">
    <source>
        <dbReference type="ARBA" id="ARBA00048988"/>
    </source>
</evidence>
<dbReference type="GO" id="GO:0006302">
    <property type="term" value="P:double-strand break repair"/>
    <property type="evidence" value="ECO:0007669"/>
    <property type="project" value="InterPro"/>
</dbReference>
<dbReference type="EMBL" id="CP025746">
    <property type="protein sequence ID" value="QAA33266.1"/>
    <property type="molecule type" value="Genomic_DNA"/>
</dbReference>
<dbReference type="KEGG" id="cmah:C1I91_17340"/>
<feature type="binding site" evidence="12">
    <location>
        <position position="481"/>
    </location>
    <ligand>
        <name>Zn(2+)</name>
        <dbReference type="ChEBI" id="CHEBI:29105"/>
        <label>1</label>
    </ligand>
</feature>
<dbReference type="GO" id="GO:0005524">
    <property type="term" value="F:ATP binding"/>
    <property type="evidence" value="ECO:0007669"/>
    <property type="project" value="UniProtKB-UniRule"/>
</dbReference>
<feature type="binding site" evidence="12">
    <location>
        <position position="478"/>
    </location>
    <ligand>
        <name>Zn(2+)</name>
        <dbReference type="ChEBI" id="CHEBI:29105"/>
        <label>1</label>
    </ligand>
</feature>
<comment type="catalytic activity">
    <reaction evidence="12">
        <text>Couples ATP hydrolysis with the unwinding of duplex DNA by translocating in the 3'-5' direction.</text>
        <dbReference type="EC" id="5.6.2.4"/>
    </reaction>
</comment>
<dbReference type="GO" id="GO:0006270">
    <property type="term" value="P:DNA replication initiation"/>
    <property type="evidence" value="ECO:0007669"/>
    <property type="project" value="TreeGrafter"/>
</dbReference>
<dbReference type="Proteomes" id="UP000286268">
    <property type="component" value="Chromosome"/>
</dbReference>
<dbReference type="PANTHER" id="PTHR30580">
    <property type="entry name" value="PRIMOSOMAL PROTEIN N"/>
    <property type="match status" value="1"/>
</dbReference>
<dbReference type="RefSeq" id="WP_128213990.1">
    <property type="nucleotide sequence ID" value="NZ_CP025746.1"/>
</dbReference>
<feature type="binding site" evidence="12">
    <location>
        <position position="442"/>
    </location>
    <ligand>
        <name>Zn(2+)</name>
        <dbReference type="ChEBI" id="CHEBI:29105"/>
        <label>1</label>
    </ligand>
</feature>
<dbReference type="InterPro" id="IPR040498">
    <property type="entry name" value="PriA_CRR"/>
</dbReference>
<evidence type="ECO:0000256" key="2">
    <source>
        <dbReference type="ARBA" id="ARBA00022705"/>
    </source>
</evidence>
<dbReference type="Pfam" id="PF18074">
    <property type="entry name" value="PriA_C"/>
    <property type="match status" value="1"/>
</dbReference>
<feature type="binding site" evidence="12">
    <location>
        <position position="451"/>
    </location>
    <ligand>
        <name>Zn(2+)</name>
        <dbReference type="ChEBI" id="CHEBI:29105"/>
        <label>2</label>
    </ligand>
</feature>